<keyword evidence="1" id="KW-1133">Transmembrane helix</keyword>
<dbReference type="Proteomes" id="UP000606720">
    <property type="component" value="Unassembled WGS sequence"/>
</dbReference>
<accession>A0A923LPQ7</accession>
<feature type="transmembrane region" description="Helical" evidence="1">
    <location>
        <begin position="20"/>
        <end position="53"/>
    </location>
</feature>
<dbReference type="AlphaFoldDB" id="A0A923LPQ7"/>
<gene>
    <name evidence="2" type="ORF">H8S17_08150</name>
</gene>
<keyword evidence="1" id="KW-0812">Transmembrane</keyword>
<evidence type="ECO:0000256" key="1">
    <source>
        <dbReference type="SAM" id="Phobius"/>
    </source>
</evidence>
<protein>
    <recommendedName>
        <fullName evidence="4">DUF4190 domain-containing protein</fullName>
    </recommendedName>
</protein>
<dbReference type="EMBL" id="JACOPH010000005">
    <property type="protein sequence ID" value="MBC5714177.1"/>
    <property type="molecule type" value="Genomic_DNA"/>
</dbReference>
<evidence type="ECO:0000313" key="3">
    <source>
        <dbReference type="Proteomes" id="UP000606720"/>
    </source>
</evidence>
<evidence type="ECO:0000313" key="2">
    <source>
        <dbReference type="EMBL" id="MBC5714177.1"/>
    </source>
</evidence>
<organism evidence="2 3">
    <name type="scientific">Roseburia zhanii</name>
    <dbReference type="NCBI Taxonomy" id="2763064"/>
    <lineage>
        <taxon>Bacteria</taxon>
        <taxon>Bacillati</taxon>
        <taxon>Bacillota</taxon>
        <taxon>Clostridia</taxon>
        <taxon>Lachnospirales</taxon>
        <taxon>Lachnospiraceae</taxon>
        <taxon>Roseburia</taxon>
    </lineage>
</organism>
<name>A0A923LPQ7_9FIRM</name>
<sequence length="124" mass="13409">MDYQPDGQTPYQNTHSQNMALASLILGTLALLTCGCIYFAVVCASLGIIFALLSKGGSLTMNTSGKIGLVLSSLGLAFTLLLYIGLFLYVLKTYGGFDGFMQESLNFYGVDSIEELYQMMGVPY</sequence>
<dbReference type="RefSeq" id="WP_178051654.1">
    <property type="nucleotide sequence ID" value="NZ_JACOPH010000005.1"/>
</dbReference>
<proteinExistence type="predicted"/>
<keyword evidence="1" id="KW-0472">Membrane</keyword>
<feature type="transmembrane region" description="Helical" evidence="1">
    <location>
        <begin position="65"/>
        <end position="91"/>
    </location>
</feature>
<comment type="caution">
    <text evidence="2">The sequence shown here is derived from an EMBL/GenBank/DDBJ whole genome shotgun (WGS) entry which is preliminary data.</text>
</comment>
<keyword evidence="3" id="KW-1185">Reference proteome</keyword>
<evidence type="ECO:0008006" key="4">
    <source>
        <dbReference type="Google" id="ProtNLM"/>
    </source>
</evidence>
<reference evidence="2" key="1">
    <citation type="submission" date="2020-08" db="EMBL/GenBank/DDBJ databases">
        <title>Genome public.</title>
        <authorList>
            <person name="Liu C."/>
            <person name="Sun Q."/>
        </authorList>
    </citation>
    <scope>NUCLEOTIDE SEQUENCE</scope>
    <source>
        <strain evidence="2">BX1005</strain>
    </source>
</reference>